<feature type="domain" description="HTH araC/xylS-type" evidence="3">
    <location>
        <begin position="220"/>
        <end position="317"/>
    </location>
</feature>
<organism evidence="4">
    <name type="scientific">Halomonas campaniensis</name>
    <dbReference type="NCBI Taxonomy" id="213554"/>
    <lineage>
        <taxon>Bacteria</taxon>
        <taxon>Pseudomonadati</taxon>
        <taxon>Pseudomonadota</taxon>
        <taxon>Gammaproteobacteria</taxon>
        <taxon>Oceanospirillales</taxon>
        <taxon>Halomonadaceae</taxon>
        <taxon>Halomonas</taxon>
    </lineage>
</organism>
<keyword evidence="1" id="KW-0805">Transcription regulation</keyword>
<dbReference type="Gene3D" id="1.10.10.60">
    <property type="entry name" value="Homeodomain-like"/>
    <property type="match status" value="1"/>
</dbReference>
<dbReference type="Pfam" id="PF12833">
    <property type="entry name" value="HTH_18"/>
    <property type="match status" value="1"/>
</dbReference>
<evidence type="ECO:0000259" key="3">
    <source>
        <dbReference type="PROSITE" id="PS01124"/>
    </source>
</evidence>
<proteinExistence type="predicted"/>
<accession>A0A3D0KBI8</accession>
<dbReference type="SMART" id="SM00342">
    <property type="entry name" value="HTH_ARAC"/>
    <property type="match status" value="1"/>
</dbReference>
<keyword evidence="2" id="KW-0804">Transcription</keyword>
<gene>
    <name evidence="4" type="ORF">DEO68_01480</name>
</gene>
<dbReference type="SUPFAM" id="SSF46689">
    <property type="entry name" value="Homeodomain-like"/>
    <property type="match status" value="2"/>
</dbReference>
<dbReference type="PANTHER" id="PTHR47893">
    <property type="entry name" value="REGULATORY PROTEIN PCHR"/>
    <property type="match status" value="1"/>
</dbReference>
<dbReference type="InterPro" id="IPR053142">
    <property type="entry name" value="PchR_regulatory_protein"/>
</dbReference>
<evidence type="ECO:0000256" key="2">
    <source>
        <dbReference type="ARBA" id="ARBA00023163"/>
    </source>
</evidence>
<sequence>MGLEGDAMNYRLTSLDISTPVRIGQSAWRRSQLTEDLGDCITDHLTFDDGLALAYAHYMPRFDLLETRTIERSNSSLTVTIALEGQSSTTGVDGQCFNFVAGHSTIAAFSSVRGERLFPANQSIRQLRLIADEALLDKYGFTGLLDDINNDHSASHLFFGKHNGATQRLANSLVHLHHHTANLLDTQIAALSLLSEQTRPLLPHLVQRTGIKSDDQDRILHAREILLSQFDRSLTIAYLCVAVGTNEFKLKQGFRELFGISPHRMLTQIRMQKAWELLETGQRVSSVAYRVGYQHLSSFSAAFEQYYGRTPKSVAQRSKSDP</sequence>
<dbReference type="InterPro" id="IPR009057">
    <property type="entry name" value="Homeodomain-like_sf"/>
</dbReference>
<dbReference type="PANTHER" id="PTHR47893:SF1">
    <property type="entry name" value="REGULATORY PROTEIN PCHR"/>
    <property type="match status" value="1"/>
</dbReference>
<protein>
    <submittedName>
        <fullName evidence="4">AraC family transcriptional regulator</fullName>
    </submittedName>
</protein>
<name>A0A3D0KBI8_9GAMM</name>
<dbReference type="PROSITE" id="PS01124">
    <property type="entry name" value="HTH_ARAC_FAMILY_2"/>
    <property type="match status" value="1"/>
</dbReference>
<evidence type="ECO:0000256" key="1">
    <source>
        <dbReference type="ARBA" id="ARBA00023015"/>
    </source>
</evidence>
<dbReference type="GO" id="GO:0043565">
    <property type="term" value="F:sequence-specific DNA binding"/>
    <property type="evidence" value="ECO:0007669"/>
    <property type="project" value="InterPro"/>
</dbReference>
<dbReference type="EMBL" id="DOTR01000010">
    <property type="protein sequence ID" value="HCA00866.1"/>
    <property type="molecule type" value="Genomic_DNA"/>
</dbReference>
<dbReference type="InterPro" id="IPR018060">
    <property type="entry name" value="HTH_AraC"/>
</dbReference>
<dbReference type="GO" id="GO:0003700">
    <property type="term" value="F:DNA-binding transcription factor activity"/>
    <property type="evidence" value="ECO:0007669"/>
    <property type="project" value="InterPro"/>
</dbReference>
<comment type="caution">
    <text evidence="4">The sequence shown here is derived from an EMBL/GenBank/DDBJ whole genome shotgun (WGS) entry which is preliminary data.</text>
</comment>
<reference evidence="4" key="1">
    <citation type="journal article" date="2018" name="Nat. Biotechnol.">
        <title>A standardized bacterial taxonomy based on genome phylogeny substantially revises the tree of life.</title>
        <authorList>
            <person name="Parks D.H."/>
            <person name="Chuvochina M."/>
            <person name="Waite D.W."/>
            <person name="Rinke C."/>
            <person name="Skarshewski A."/>
            <person name="Chaumeil P.A."/>
            <person name="Hugenholtz P."/>
        </authorList>
    </citation>
    <scope>NUCLEOTIDE SEQUENCE [LARGE SCALE GENOMIC DNA]</scope>
    <source>
        <strain evidence="4">UBA11284</strain>
    </source>
</reference>
<evidence type="ECO:0000313" key="4">
    <source>
        <dbReference type="EMBL" id="HCA00866.1"/>
    </source>
</evidence>
<dbReference type="AlphaFoldDB" id="A0A3D0KBI8"/>